<dbReference type="EMBL" id="GBXM01096305">
    <property type="protein sequence ID" value="JAH12272.1"/>
    <property type="molecule type" value="Transcribed_RNA"/>
</dbReference>
<evidence type="ECO:0000313" key="1">
    <source>
        <dbReference type="EMBL" id="JAH12272.1"/>
    </source>
</evidence>
<proteinExistence type="predicted"/>
<accession>A0A0E9Q6Y5</accession>
<name>A0A0E9Q6Y5_ANGAN</name>
<reference evidence="1" key="1">
    <citation type="submission" date="2014-11" db="EMBL/GenBank/DDBJ databases">
        <authorList>
            <person name="Amaro Gonzalez C."/>
        </authorList>
    </citation>
    <scope>NUCLEOTIDE SEQUENCE</scope>
</reference>
<organism evidence="1">
    <name type="scientific">Anguilla anguilla</name>
    <name type="common">European freshwater eel</name>
    <name type="synonym">Muraena anguilla</name>
    <dbReference type="NCBI Taxonomy" id="7936"/>
    <lineage>
        <taxon>Eukaryota</taxon>
        <taxon>Metazoa</taxon>
        <taxon>Chordata</taxon>
        <taxon>Craniata</taxon>
        <taxon>Vertebrata</taxon>
        <taxon>Euteleostomi</taxon>
        <taxon>Actinopterygii</taxon>
        <taxon>Neopterygii</taxon>
        <taxon>Teleostei</taxon>
        <taxon>Anguilliformes</taxon>
        <taxon>Anguillidae</taxon>
        <taxon>Anguilla</taxon>
    </lineage>
</organism>
<reference evidence="1" key="2">
    <citation type="journal article" date="2015" name="Fish Shellfish Immunol.">
        <title>Early steps in the European eel (Anguilla anguilla)-Vibrio vulnificus interaction in the gills: Role of the RtxA13 toxin.</title>
        <authorList>
            <person name="Callol A."/>
            <person name="Pajuelo D."/>
            <person name="Ebbesson L."/>
            <person name="Teles M."/>
            <person name="MacKenzie S."/>
            <person name="Amaro C."/>
        </authorList>
    </citation>
    <scope>NUCLEOTIDE SEQUENCE</scope>
</reference>
<sequence length="13" mass="1502">MRNFAGNISKNCF</sequence>
<protein>
    <submittedName>
        <fullName evidence="1">Uncharacterized protein</fullName>
    </submittedName>
</protein>